<proteinExistence type="predicted"/>
<dbReference type="EMBL" id="WODA01000026">
    <property type="protein sequence ID" value="MUN08961.1"/>
    <property type="molecule type" value="Genomic_DNA"/>
</dbReference>
<sequence>MATVVQESTFLGSVRRTLLRTEGGELLRMQHPVGERAEFGERVGVTIDEVPVAVREVA</sequence>
<organism evidence="2 3">
    <name type="scientific">Agromyces luteolus</name>
    <dbReference type="NCBI Taxonomy" id="88373"/>
    <lineage>
        <taxon>Bacteria</taxon>
        <taxon>Bacillati</taxon>
        <taxon>Actinomycetota</taxon>
        <taxon>Actinomycetes</taxon>
        <taxon>Micrococcales</taxon>
        <taxon>Microbacteriaceae</taxon>
        <taxon>Agromyces</taxon>
    </lineage>
</organism>
<feature type="domain" description="Transport-associated OB type 2" evidence="1">
    <location>
        <begin position="3"/>
        <end position="48"/>
    </location>
</feature>
<dbReference type="GO" id="GO:0005524">
    <property type="term" value="F:ATP binding"/>
    <property type="evidence" value="ECO:0007669"/>
    <property type="project" value="InterPro"/>
</dbReference>
<name>A0A7C9HK35_9MICO</name>
<comment type="caution">
    <text evidence="2">The sequence shown here is derived from an EMBL/GenBank/DDBJ whole genome shotgun (WGS) entry which is preliminary data.</text>
</comment>
<dbReference type="GO" id="GO:0043190">
    <property type="term" value="C:ATP-binding cassette (ABC) transporter complex"/>
    <property type="evidence" value="ECO:0007669"/>
    <property type="project" value="InterPro"/>
</dbReference>
<dbReference type="AlphaFoldDB" id="A0A7C9HK35"/>
<dbReference type="RefSeq" id="WP_166549003.1">
    <property type="nucleotide sequence ID" value="NZ_BAAAIA010000013.1"/>
</dbReference>
<evidence type="ECO:0000313" key="2">
    <source>
        <dbReference type="EMBL" id="MUN08961.1"/>
    </source>
</evidence>
<evidence type="ECO:0000259" key="1">
    <source>
        <dbReference type="Pfam" id="PF08402"/>
    </source>
</evidence>
<reference evidence="2 3" key="1">
    <citation type="submission" date="2019-11" db="EMBL/GenBank/DDBJ databases">
        <title>Agromyces kandeliae sp. nov., isolated from mangrove soil.</title>
        <authorList>
            <person name="Wang R."/>
        </authorList>
    </citation>
    <scope>NUCLEOTIDE SEQUENCE [LARGE SCALE GENOMIC DNA]</scope>
    <source>
        <strain evidence="2 3">JCM 11431</strain>
    </source>
</reference>
<keyword evidence="3" id="KW-1185">Reference proteome</keyword>
<protein>
    <submittedName>
        <fullName evidence="2">TOBE domain-containing protein</fullName>
    </submittedName>
</protein>
<dbReference type="InterPro" id="IPR013611">
    <property type="entry name" value="Transp-assoc_OB_typ2"/>
</dbReference>
<dbReference type="Proteomes" id="UP000480122">
    <property type="component" value="Unassembled WGS sequence"/>
</dbReference>
<accession>A0A7C9HK35</accession>
<dbReference type="GO" id="GO:0022857">
    <property type="term" value="F:transmembrane transporter activity"/>
    <property type="evidence" value="ECO:0007669"/>
    <property type="project" value="InterPro"/>
</dbReference>
<dbReference type="Pfam" id="PF08402">
    <property type="entry name" value="TOBE_2"/>
    <property type="match status" value="1"/>
</dbReference>
<gene>
    <name evidence="2" type="ORF">GLX25_17805</name>
</gene>
<evidence type="ECO:0000313" key="3">
    <source>
        <dbReference type="Proteomes" id="UP000480122"/>
    </source>
</evidence>